<dbReference type="GO" id="GO:0004672">
    <property type="term" value="F:protein kinase activity"/>
    <property type="evidence" value="ECO:0007669"/>
    <property type="project" value="InterPro"/>
</dbReference>
<evidence type="ECO:0000256" key="1">
    <source>
        <dbReference type="ARBA" id="ARBA00004167"/>
    </source>
</evidence>
<dbReference type="SMART" id="SM00698">
    <property type="entry name" value="MORN"/>
    <property type="match status" value="6"/>
</dbReference>
<reference evidence="11" key="1">
    <citation type="submission" date="2021-02" db="EMBL/GenBank/DDBJ databases">
        <authorList>
            <person name="Nowell W R."/>
        </authorList>
    </citation>
    <scope>NUCLEOTIDE SEQUENCE</scope>
</reference>
<dbReference type="EMBL" id="CAJNOE010000010">
    <property type="protein sequence ID" value="CAF0723412.1"/>
    <property type="molecule type" value="Genomic_DNA"/>
</dbReference>
<dbReference type="SUPFAM" id="SSF82185">
    <property type="entry name" value="Histone H3 K4-specific methyltransferase SET7/9 N-terminal domain"/>
    <property type="match status" value="2"/>
</dbReference>
<dbReference type="InterPro" id="IPR003613">
    <property type="entry name" value="Ubox_domain"/>
</dbReference>
<dbReference type="Pfam" id="PF00635">
    <property type="entry name" value="Motile_Sperm"/>
    <property type="match status" value="1"/>
</dbReference>
<feature type="domain" description="Protein kinase" evidence="8">
    <location>
        <begin position="582"/>
        <end position="857"/>
    </location>
</feature>
<dbReference type="PANTHER" id="PTHR24111:SF0">
    <property type="entry name" value="LEUCINE-RICH REPEAT-CONTAINING PROTEIN"/>
    <property type="match status" value="1"/>
</dbReference>
<sequence length="1171" mass="130623">MKQKNFLMKKNLTLERLCLSNNQIGDKGAQALGEALQKNETLTELQLESNQIGDKGAQALGEFLQNNTTLKSLDLSNNQIRDIGAQALGEALQKNTTLTQLHLHNNSIGDIGAQALGEALQNNTTLKWLDLSNNQIGDIGAQALGEGLQKNTTLDRLELFNNQIGDIGAQALGEALQKNTTLTQLHLYNNSIGDQGAQALGEFLKNNTTLDRLELYNNQIGDKGAQALGEALQNNTTLIRLYLSNNQIGDQGAQALGEALQKNTTLERLYLSNNQIGDKGAQALGKALQKNETLKELWLESNQIGDQGAQALGETLQNNTTLEELGLYENQIGDQGAQALGDFLQNNIIYTIRKTNMTLELIPNSDLVFKGPYNVVSVTTLKLLNSGNERLAYKVKTTAPTRYCVKPNSSFLDAHATANIQVMLQPQKSNQPDDRTKHKFMVQWAAVPNNYTVDVDDFWKQDFENLNIQDLKLKCVFVDEQQAATVSNNSYGHRELDARNMPTSITASSLVCPITFQLFHEPVVAEDGYTYEQSAIIEWIQKNHTSPITRQPLSIGTLRPNHTSKILVQEFETKIRSTNYCFKLNSDVKKGRKTLFQSTGKVIFEASWLTKIDGPPIVLSKISGVKAQKEAFFYTELIRHPHILRTYSIIDEISVSPNSIMLVQEYAPEGSLYEVLEDGESLPKESVLGEIFIQVADAMSYLTHNNITHGDLACRNVLVFRFDRSIPQNNLVKLTDFGLDRASSMYLAMPEASSILNVIPVRYAAPEILSYGNSEDSYTEKSDMYSMGVLMWEAYSKGDLPWLNIEKDDEVCRLVIAGKQLERPTSCSVEHWSIISECMPYQPQNRPTFKILKQQLIELQCRKSFEKMAHINLLSQTVKKLSSKIPLMIKTLLRRTDGSLYEGEMVNGNIHGKGILINEDGAHYEGEFKDGEPIRRGIMKDKNGTHFDVEWKDNKIYGRGVLVLPNGARLEIGLSENEPDRQAVLTTLNGMRSEFMYSNGVPTGLFIISTVDGARLEAKIEGNDISECILNFPNGDRYEGQFNKEDFSGLGIFTTCNGDRYEGQFYCSKAHGSGTAVWKNGNKYVGEFSKGKLEGKGIFTFANGDTVEGQFKENTLIGRHLMSRAGCESYEVVATHDALGGYVTFRFPASEPLESLFEFNRYSKEFDCYLS</sequence>
<evidence type="ECO:0000256" key="5">
    <source>
        <dbReference type="ARBA" id="ARBA00022989"/>
    </source>
</evidence>
<dbReference type="SUPFAM" id="SSF57850">
    <property type="entry name" value="RING/U-box"/>
    <property type="match status" value="1"/>
</dbReference>
<evidence type="ECO:0000259" key="9">
    <source>
        <dbReference type="PROSITE" id="PS50202"/>
    </source>
</evidence>
<dbReference type="InterPro" id="IPR008962">
    <property type="entry name" value="PapD-like_sf"/>
</dbReference>
<proteinExistence type="predicted"/>
<dbReference type="InterPro" id="IPR000535">
    <property type="entry name" value="MSP_dom"/>
</dbReference>
<dbReference type="InterPro" id="IPR001245">
    <property type="entry name" value="Ser-Thr/Tyr_kinase_cat_dom"/>
</dbReference>
<keyword evidence="7" id="KW-0675">Receptor</keyword>
<dbReference type="SUPFAM" id="SSF49354">
    <property type="entry name" value="PapD-like"/>
    <property type="match status" value="1"/>
</dbReference>
<dbReference type="InterPro" id="IPR032675">
    <property type="entry name" value="LRR_dom_sf"/>
</dbReference>
<accession>A0A813MMT2</accession>
<gene>
    <name evidence="11" type="ORF">IZO911_LOCUS2158</name>
</gene>
<dbReference type="Pfam" id="PF07714">
    <property type="entry name" value="PK_Tyr_Ser-Thr"/>
    <property type="match status" value="1"/>
</dbReference>
<keyword evidence="4" id="KW-0677">Repeat</keyword>
<dbReference type="SMART" id="SM00365">
    <property type="entry name" value="LRR_SD22"/>
    <property type="match status" value="6"/>
</dbReference>
<dbReference type="InterPro" id="IPR008266">
    <property type="entry name" value="Tyr_kinase_AS"/>
</dbReference>
<evidence type="ECO:0000256" key="7">
    <source>
        <dbReference type="ARBA" id="ARBA00023170"/>
    </source>
</evidence>
<comment type="subcellular location">
    <subcellularLocation>
        <location evidence="1">Membrane</location>
        <topology evidence="1">Single-pass membrane protein</topology>
    </subcellularLocation>
</comment>
<evidence type="ECO:0000313" key="12">
    <source>
        <dbReference type="Proteomes" id="UP000663860"/>
    </source>
</evidence>
<dbReference type="InterPro" id="IPR001611">
    <property type="entry name" value="Leu-rich_rpt"/>
</dbReference>
<dbReference type="InterPro" id="IPR003409">
    <property type="entry name" value="MORN"/>
</dbReference>
<dbReference type="CDD" id="cd16655">
    <property type="entry name" value="RING-Ubox_WDSUB1-like"/>
    <property type="match status" value="1"/>
</dbReference>
<evidence type="ECO:0000313" key="11">
    <source>
        <dbReference type="EMBL" id="CAF0723412.1"/>
    </source>
</evidence>
<dbReference type="InterPro" id="IPR013083">
    <property type="entry name" value="Znf_RING/FYVE/PHD"/>
</dbReference>
<dbReference type="GO" id="GO:0005524">
    <property type="term" value="F:ATP binding"/>
    <property type="evidence" value="ECO:0007669"/>
    <property type="project" value="InterPro"/>
</dbReference>
<dbReference type="Gene3D" id="3.30.40.10">
    <property type="entry name" value="Zinc/RING finger domain, C3HC4 (zinc finger)"/>
    <property type="match status" value="1"/>
</dbReference>
<dbReference type="Gene3D" id="2.60.40.10">
    <property type="entry name" value="Immunoglobulins"/>
    <property type="match status" value="1"/>
</dbReference>
<name>A0A813MMT2_9BILA</name>
<keyword evidence="5" id="KW-1133">Transmembrane helix</keyword>
<dbReference type="GO" id="GO:0004842">
    <property type="term" value="F:ubiquitin-protein transferase activity"/>
    <property type="evidence" value="ECO:0007669"/>
    <property type="project" value="InterPro"/>
</dbReference>
<dbReference type="GO" id="GO:0016020">
    <property type="term" value="C:membrane"/>
    <property type="evidence" value="ECO:0007669"/>
    <property type="project" value="UniProtKB-SubCell"/>
</dbReference>
<keyword evidence="6" id="KW-0472">Membrane</keyword>
<dbReference type="InterPro" id="IPR025875">
    <property type="entry name" value="Leu-rich_rpt_4"/>
</dbReference>
<dbReference type="Proteomes" id="UP000663860">
    <property type="component" value="Unassembled WGS sequence"/>
</dbReference>
<comment type="caution">
    <text evidence="11">The sequence shown here is derived from an EMBL/GenBank/DDBJ whole genome shotgun (WGS) entry which is preliminary data.</text>
</comment>
<evidence type="ECO:0000256" key="2">
    <source>
        <dbReference type="ARBA" id="ARBA00022614"/>
    </source>
</evidence>
<dbReference type="InterPro" id="IPR000719">
    <property type="entry name" value="Prot_kinase_dom"/>
</dbReference>
<dbReference type="InterPro" id="IPR052201">
    <property type="entry name" value="LRR-containing_regulator"/>
</dbReference>
<dbReference type="GO" id="GO:0016567">
    <property type="term" value="P:protein ubiquitination"/>
    <property type="evidence" value="ECO:0007669"/>
    <property type="project" value="InterPro"/>
</dbReference>
<dbReference type="SMART" id="SM00368">
    <property type="entry name" value="LRR_RI"/>
    <property type="match status" value="12"/>
</dbReference>
<dbReference type="CDD" id="cd00116">
    <property type="entry name" value="LRR_RI"/>
    <property type="match status" value="1"/>
</dbReference>
<dbReference type="PANTHER" id="PTHR24111">
    <property type="entry name" value="LEUCINE-RICH REPEAT-CONTAINING PROTEIN 34"/>
    <property type="match status" value="1"/>
</dbReference>
<dbReference type="Pfam" id="PF04564">
    <property type="entry name" value="U-box"/>
    <property type="match status" value="1"/>
</dbReference>
<dbReference type="Pfam" id="PF13516">
    <property type="entry name" value="LRR_6"/>
    <property type="match status" value="10"/>
</dbReference>
<keyword evidence="3" id="KW-0812">Transmembrane</keyword>
<dbReference type="PROSITE" id="PS50202">
    <property type="entry name" value="MSP"/>
    <property type="match status" value="1"/>
</dbReference>
<dbReference type="Pfam" id="PF02493">
    <property type="entry name" value="MORN"/>
    <property type="match status" value="6"/>
</dbReference>
<evidence type="ECO:0000259" key="10">
    <source>
        <dbReference type="PROSITE" id="PS51698"/>
    </source>
</evidence>
<dbReference type="SMART" id="SM00504">
    <property type="entry name" value="Ubox"/>
    <property type="match status" value="1"/>
</dbReference>
<dbReference type="Pfam" id="PF12799">
    <property type="entry name" value="LRR_4"/>
    <property type="match status" value="1"/>
</dbReference>
<dbReference type="SUPFAM" id="SSF56112">
    <property type="entry name" value="Protein kinase-like (PK-like)"/>
    <property type="match status" value="1"/>
</dbReference>
<evidence type="ECO:0000259" key="8">
    <source>
        <dbReference type="PROSITE" id="PS50011"/>
    </source>
</evidence>
<feature type="domain" description="U-box" evidence="10">
    <location>
        <begin position="505"/>
        <end position="578"/>
    </location>
</feature>
<dbReference type="PROSITE" id="PS50011">
    <property type="entry name" value="PROTEIN_KINASE_DOM"/>
    <property type="match status" value="1"/>
</dbReference>
<dbReference type="Gene3D" id="2.20.110.10">
    <property type="entry name" value="Histone H3 K4-specific methyltransferase SET7/9 N-terminal domain"/>
    <property type="match status" value="2"/>
</dbReference>
<evidence type="ECO:0000256" key="3">
    <source>
        <dbReference type="ARBA" id="ARBA00022692"/>
    </source>
</evidence>
<evidence type="ECO:0000256" key="4">
    <source>
        <dbReference type="ARBA" id="ARBA00022737"/>
    </source>
</evidence>
<organism evidence="11 12">
    <name type="scientific">Adineta steineri</name>
    <dbReference type="NCBI Taxonomy" id="433720"/>
    <lineage>
        <taxon>Eukaryota</taxon>
        <taxon>Metazoa</taxon>
        <taxon>Spiralia</taxon>
        <taxon>Gnathifera</taxon>
        <taxon>Rotifera</taxon>
        <taxon>Eurotatoria</taxon>
        <taxon>Bdelloidea</taxon>
        <taxon>Adinetida</taxon>
        <taxon>Adinetidae</taxon>
        <taxon>Adineta</taxon>
    </lineage>
</organism>
<feature type="domain" description="MSP" evidence="9">
    <location>
        <begin position="358"/>
        <end position="478"/>
    </location>
</feature>
<protein>
    <submittedName>
        <fullName evidence="11">Uncharacterized protein</fullName>
    </submittedName>
</protein>
<dbReference type="AlphaFoldDB" id="A0A813MMT2"/>
<dbReference type="Gene3D" id="3.80.10.10">
    <property type="entry name" value="Ribonuclease Inhibitor"/>
    <property type="match status" value="4"/>
</dbReference>
<dbReference type="Gene3D" id="1.10.510.10">
    <property type="entry name" value="Transferase(Phosphotransferase) domain 1"/>
    <property type="match status" value="1"/>
</dbReference>
<dbReference type="SUPFAM" id="SSF52047">
    <property type="entry name" value="RNI-like"/>
    <property type="match status" value="2"/>
</dbReference>
<dbReference type="PROSITE" id="PS51698">
    <property type="entry name" value="U_BOX"/>
    <property type="match status" value="1"/>
</dbReference>
<dbReference type="InterPro" id="IPR013783">
    <property type="entry name" value="Ig-like_fold"/>
</dbReference>
<dbReference type="InterPro" id="IPR011009">
    <property type="entry name" value="Kinase-like_dom_sf"/>
</dbReference>
<dbReference type="PROSITE" id="PS00109">
    <property type="entry name" value="PROTEIN_KINASE_TYR"/>
    <property type="match status" value="1"/>
</dbReference>
<dbReference type="PROSITE" id="PS51450">
    <property type="entry name" value="LRR"/>
    <property type="match status" value="2"/>
</dbReference>
<evidence type="ECO:0000256" key="6">
    <source>
        <dbReference type="ARBA" id="ARBA00023136"/>
    </source>
</evidence>
<keyword evidence="2" id="KW-0433">Leucine-rich repeat</keyword>